<evidence type="ECO:0000256" key="4">
    <source>
        <dbReference type="ARBA" id="ARBA00023098"/>
    </source>
</evidence>
<keyword evidence="4" id="KW-0443">Lipid metabolism</keyword>
<dbReference type="InterPro" id="IPR018376">
    <property type="entry name" value="Enoyl-CoA_hyd/isom_CS"/>
</dbReference>
<dbReference type="PANTHER" id="PTHR43149">
    <property type="entry name" value="ENOYL-COA HYDRATASE"/>
    <property type="match status" value="1"/>
</dbReference>
<evidence type="ECO:0000313" key="8">
    <source>
        <dbReference type="Proteomes" id="UP001303046"/>
    </source>
</evidence>
<dbReference type="InterPro" id="IPR029045">
    <property type="entry name" value="ClpP/crotonase-like_dom_sf"/>
</dbReference>
<dbReference type="InterPro" id="IPR045002">
    <property type="entry name" value="Ech1-like"/>
</dbReference>
<evidence type="ECO:0000256" key="3">
    <source>
        <dbReference type="ARBA" id="ARBA00022832"/>
    </source>
</evidence>
<evidence type="ECO:0008006" key="9">
    <source>
        <dbReference type="Google" id="ProtNLM"/>
    </source>
</evidence>
<dbReference type="CDD" id="cd06558">
    <property type="entry name" value="crotonase-like"/>
    <property type="match status" value="1"/>
</dbReference>
<comment type="pathway">
    <text evidence="1">Lipid metabolism; fatty acid beta-oxidation.</text>
</comment>
<evidence type="ECO:0000256" key="1">
    <source>
        <dbReference type="ARBA" id="ARBA00005005"/>
    </source>
</evidence>
<reference evidence="7 8" key="1">
    <citation type="submission" date="2023-08" db="EMBL/GenBank/DDBJ databases">
        <title>A Necator americanus chromosomal reference genome.</title>
        <authorList>
            <person name="Ilik V."/>
            <person name="Petrzelkova K.J."/>
            <person name="Pardy F."/>
            <person name="Fuh T."/>
            <person name="Niatou-Singa F.S."/>
            <person name="Gouil Q."/>
            <person name="Baker L."/>
            <person name="Ritchie M.E."/>
            <person name="Jex A.R."/>
            <person name="Gazzola D."/>
            <person name="Li H."/>
            <person name="Toshio Fujiwara R."/>
            <person name="Zhan B."/>
            <person name="Aroian R.V."/>
            <person name="Pafco B."/>
            <person name="Schwarz E.M."/>
        </authorList>
    </citation>
    <scope>NUCLEOTIDE SEQUENCE [LARGE SCALE GENOMIC DNA]</scope>
    <source>
        <strain evidence="7 8">Aroian</strain>
        <tissue evidence="7">Whole animal</tissue>
    </source>
</reference>
<dbReference type="SUPFAM" id="SSF52096">
    <property type="entry name" value="ClpP/crotonase"/>
    <property type="match status" value="1"/>
</dbReference>
<keyword evidence="3" id="KW-0276">Fatty acid metabolism</keyword>
<comment type="similarity">
    <text evidence="2 6">Belongs to the enoyl-CoA hydratase/isomerase family.</text>
</comment>
<dbReference type="Gene3D" id="1.10.12.10">
    <property type="entry name" value="Lyase 2-enoyl-coa Hydratase, Chain A, domain 2"/>
    <property type="match status" value="1"/>
</dbReference>
<evidence type="ECO:0000256" key="6">
    <source>
        <dbReference type="RuleBase" id="RU003707"/>
    </source>
</evidence>
<gene>
    <name evidence="7" type="primary">Necator_chrII.g4717</name>
    <name evidence="7" type="ORF">RB195_016925</name>
</gene>
<sequence>MANIRRMCVANPGTREISRMTLLDPNETFESFDYVIDRMNYNYEHLRVEFVSEYVVSVKLNRPRQMNALNQKIWSEIEDVFKKLDIDENCRVIILSGEGKAFSSGLDLKDGGLTELITLEEGDDVARKARQIRRKIQKMQQAFTNIEECCKPVIAAIHGVCYGGGIDIISACDIRQCTKDATFSVKEVDVGLAADVGSLNRLPKICGNESWLKEVAFSARNFGADEAFKFDLVSRIHATYDDMFREVLSLARNIAEKSPVAVQGTKVVLNFSRDHTVEEGLRFVATWNQSQLMTEDISKSGLATMTKSPMPPFSKI</sequence>
<comment type="caution">
    <text evidence="7">The sequence shown here is derived from an EMBL/GenBank/DDBJ whole genome shotgun (WGS) entry which is preliminary data.</text>
</comment>
<evidence type="ECO:0000256" key="5">
    <source>
        <dbReference type="ARBA" id="ARBA00023235"/>
    </source>
</evidence>
<dbReference type="InterPro" id="IPR001753">
    <property type="entry name" value="Enoyl-CoA_hydra/iso"/>
</dbReference>
<evidence type="ECO:0000313" key="7">
    <source>
        <dbReference type="EMBL" id="KAK6732843.1"/>
    </source>
</evidence>
<dbReference type="Pfam" id="PF00378">
    <property type="entry name" value="ECH_1"/>
    <property type="match status" value="1"/>
</dbReference>
<proteinExistence type="inferred from homology"/>
<name>A0ABR1C5Z1_NECAM</name>
<accession>A0ABR1C5Z1</accession>
<dbReference type="Proteomes" id="UP001303046">
    <property type="component" value="Unassembled WGS sequence"/>
</dbReference>
<dbReference type="InterPro" id="IPR014748">
    <property type="entry name" value="Enoyl-CoA_hydra_C"/>
</dbReference>
<organism evidence="7 8">
    <name type="scientific">Necator americanus</name>
    <name type="common">Human hookworm</name>
    <dbReference type="NCBI Taxonomy" id="51031"/>
    <lineage>
        <taxon>Eukaryota</taxon>
        <taxon>Metazoa</taxon>
        <taxon>Ecdysozoa</taxon>
        <taxon>Nematoda</taxon>
        <taxon>Chromadorea</taxon>
        <taxon>Rhabditida</taxon>
        <taxon>Rhabditina</taxon>
        <taxon>Rhabditomorpha</taxon>
        <taxon>Strongyloidea</taxon>
        <taxon>Ancylostomatidae</taxon>
        <taxon>Bunostominae</taxon>
        <taxon>Necator</taxon>
    </lineage>
</organism>
<keyword evidence="8" id="KW-1185">Reference proteome</keyword>
<evidence type="ECO:0000256" key="2">
    <source>
        <dbReference type="ARBA" id="ARBA00005254"/>
    </source>
</evidence>
<dbReference type="EMBL" id="JAVFWL010000002">
    <property type="protein sequence ID" value="KAK6732843.1"/>
    <property type="molecule type" value="Genomic_DNA"/>
</dbReference>
<protein>
    <recommendedName>
        <fullName evidence="9">Enoyl-CoA hydratase/isomerase family protein</fullName>
    </recommendedName>
</protein>
<keyword evidence="5" id="KW-0413">Isomerase</keyword>
<dbReference type="PROSITE" id="PS00166">
    <property type="entry name" value="ENOYL_COA_HYDRATASE"/>
    <property type="match status" value="1"/>
</dbReference>
<dbReference type="PANTHER" id="PTHR43149:SF1">
    <property type="entry name" value="DELTA(3,5)-DELTA(2,4)-DIENOYL-COA ISOMERASE, MITOCHONDRIAL"/>
    <property type="match status" value="1"/>
</dbReference>
<dbReference type="Gene3D" id="3.90.226.10">
    <property type="entry name" value="2-enoyl-CoA Hydratase, Chain A, domain 1"/>
    <property type="match status" value="1"/>
</dbReference>